<name>A0A6A6KZK1_HEVBR</name>
<organism evidence="1 2">
    <name type="scientific">Hevea brasiliensis</name>
    <name type="common">Para rubber tree</name>
    <name type="synonym">Siphonia brasiliensis</name>
    <dbReference type="NCBI Taxonomy" id="3981"/>
    <lineage>
        <taxon>Eukaryota</taxon>
        <taxon>Viridiplantae</taxon>
        <taxon>Streptophyta</taxon>
        <taxon>Embryophyta</taxon>
        <taxon>Tracheophyta</taxon>
        <taxon>Spermatophyta</taxon>
        <taxon>Magnoliopsida</taxon>
        <taxon>eudicotyledons</taxon>
        <taxon>Gunneridae</taxon>
        <taxon>Pentapetalae</taxon>
        <taxon>rosids</taxon>
        <taxon>fabids</taxon>
        <taxon>Malpighiales</taxon>
        <taxon>Euphorbiaceae</taxon>
        <taxon>Crotonoideae</taxon>
        <taxon>Micrandreae</taxon>
        <taxon>Hevea</taxon>
    </lineage>
</organism>
<reference evidence="1 2" key="1">
    <citation type="journal article" date="2020" name="Mol. Plant">
        <title>The Chromosome-Based Rubber Tree Genome Provides New Insights into Spurge Genome Evolution and Rubber Biosynthesis.</title>
        <authorList>
            <person name="Liu J."/>
            <person name="Shi C."/>
            <person name="Shi C.C."/>
            <person name="Li W."/>
            <person name="Zhang Q.J."/>
            <person name="Zhang Y."/>
            <person name="Li K."/>
            <person name="Lu H.F."/>
            <person name="Shi C."/>
            <person name="Zhu S.T."/>
            <person name="Xiao Z.Y."/>
            <person name="Nan H."/>
            <person name="Yue Y."/>
            <person name="Zhu X.G."/>
            <person name="Wu Y."/>
            <person name="Hong X.N."/>
            <person name="Fan G.Y."/>
            <person name="Tong Y."/>
            <person name="Zhang D."/>
            <person name="Mao C.L."/>
            <person name="Liu Y.L."/>
            <person name="Hao S.J."/>
            <person name="Liu W.Q."/>
            <person name="Lv M.Q."/>
            <person name="Zhang H.B."/>
            <person name="Liu Y."/>
            <person name="Hu-Tang G.R."/>
            <person name="Wang J.P."/>
            <person name="Wang J.H."/>
            <person name="Sun Y.H."/>
            <person name="Ni S.B."/>
            <person name="Chen W.B."/>
            <person name="Zhang X.C."/>
            <person name="Jiao Y.N."/>
            <person name="Eichler E.E."/>
            <person name="Li G.H."/>
            <person name="Liu X."/>
            <person name="Gao L.Z."/>
        </authorList>
    </citation>
    <scope>NUCLEOTIDE SEQUENCE [LARGE SCALE GENOMIC DNA]</scope>
    <source>
        <strain evidence="2">cv. GT1</strain>
        <tissue evidence="1">Leaf</tissue>
    </source>
</reference>
<dbReference type="AlphaFoldDB" id="A0A6A6KZK1"/>
<gene>
    <name evidence="1" type="ORF">GH714_011901</name>
</gene>
<accession>A0A6A6KZK1</accession>
<protein>
    <submittedName>
        <fullName evidence="1">Uncharacterized protein</fullName>
    </submittedName>
</protein>
<sequence>MPQVEDFHCWSVKHAKVRRCTDRLALGSKRHWEGNLNATIEQLYMKCVGFEGIDDVQLSNFPMLKEKWHGQFPFKNLKRLRKCDSVEELFDLEGLNADEGCDPKFEELRVEYNTMKDMWSQADFLSGLKGIELTCFPMTLHFCHLISFKVYPIWRSLF</sequence>
<keyword evidence="2" id="KW-1185">Reference proteome</keyword>
<dbReference type="EMBL" id="JAAGAX010000013">
    <property type="protein sequence ID" value="KAF2294490.1"/>
    <property type="molecule type" value="Genomic_DNA"/>
</dbReference>
<proteinExistence type="predicted"/>
<comment type="caution">
    <text evidence="1">The sequence shown here is derived from an EMBL/GenBank/DDBJ whole genome shotgun (WGS) entry which is preliminary data.</text>
</comment>
<evidence type="ECO:0000313" key="2">
    <source>
        <dbReference type="Proteomes" id="UP000467840"/>
    </source>
</evidence>
<evidence type="ECO:0000313" key="1">
    <source>
        <dbReference type="EMBL" id="KAF2294490.1"/>
    </source>
</evidence>
<dbReference type="Proteomes" id="UP000467840">
    <property type="component" value="Chromosome 7"/>
</dbReference>